<accession>A0ABT1XAN5</accession>
<dbReference type="InterPro" id="IPR021762">
    <property type="entry name" value="DUF3325"/>
</dbReference>
<protein>
    <submittedName>
        <fullName evidence="2">DUF3325 domain-containing protein</fullName>
    </submittedName>
</protein>
<gene>
    <name evidence="2" type="ORF">NRP21_24320</name>
</gene>
<dbReference type="Pfam" id="PF11804">
    <property type="entry name" value="DUF3325"/>
    <property type="match status" value="1"/>
</dbReference>
<evidence type="ECO:0000313" key="3">
    <source>
        <dbReference type="Proteomes" id="UP001524642"/>
    </source>
</evidence>
<dbReference type="Proteomes" id="UP001524642">
    <property type="component" value="Unassembled WGS sequence"/>
</dbReference>
<proteinExistence type="predicted"/>
<organism evidence="2 3">
    <name type="scientific">Roseomonas populi</name>
    <dbReference type="NCBI Taxonomy" id="3121582"/>
    <lineage>
        <taxon>Bacteria</taxon>
        <taxon>Pseudomonadati</taxon>
        <taxon>Pseudomonadota</taxon>
        <taxon>Alphaproteobacteria</taxon>
        <taxon>Acetobacterales</taxon>
        <taxon>Roseomonadaceae</taxon>
        <taxon>Roseomonas</taxon>
    </lineage>
</organism>
<name>A0ABT1XAN5_9PROT</name>
<feature type="transmembrane region" description="Helical" evidence="1">
    <location>
        <begin position="64"/>
        <end position="84"/>
    </location>
</feature>
<keyword evidence="1" id="KW-0472">Membrane</keyword>
<dbReference type="RefSeq" id="WP_257718835.1">
    <property type="nucleotide sequence ID" value="NZ_JANJOU010000030.1"/>
</dbReference>
<reference evidence="2 3" key="1">
    <citation type="submission" date="2022-06" db="EMBL/GenBank/DDBJ databases">
        <title>Roseomonas CN29.</title>
        <authorList>
            <person name="Cheng Y."/>
            <person name="He X."/>
        </authorList>
    </citation>
    <scope>NUCLEOTIDE SEQUENCE [LARGE SCALE GENOMIC DNA]</scope>
    <source>
        <strain evidence="2 3">CN29</strain>
    </source>
</reference>
<keyword evidence="1" id="KW-0812">Transmembrane</keyword>
<feature type="transmembrane region" description="Helical" evidence="1">
    <location>
        <begin position="40"/>
        <end position="57"/>
    </location>
</feature>
<keyword evidence="3" id="KW-1185">Reference proteome</keyword>
<comment type="caution">
    <text evidence="2">The sequence shown here is derived from an EMBL/GenBank/DDBJ whole genome shotgun (WGS) entry which is preliminary data.</text>
</comment>
<keyword evidence="1" id="KW-1133">Transmembrane helix</keyword>
<evidence type="ECO:0000313" key="2">
    <source>
        <dbReference type="EMBL" id="MCR0985183.1"/>
    </source>
</evidence>
<sequence length="107" mass="11279">MIAFAAALSYAGFTALCLAMARHHEQVFRSRAVPAGRRRVLTALGWGLLALSVVPVVMELGWGLGLVLWLGLLTATAMPLAMLLNYAPRVALALAVTPVLTGIGLLL</sequence>
<evidence type="ECO:0000256" key="1">
    <source>
        <dbReference type="SAM" id="Phobius"/>
    </source>
</evidence>
<dbReference type="EMBL" id="JANJOU010000030">
    <property type="protein sequence ID" value="MCR0985183.1"/>
    <property type="molecule type" value="Genomic_DNA"/>
</dbReference>